<sequence>MPFKLEELKGITTLNMFCFSKSGDITYTCFCLSPGYRYTLGTLSKQLSRCYEIGEAKFRNTFGFTARGLGELRVGRTISNNLPLLFHESRGTRIQRHLAADTTIT</sequence>
<proteinExistence type="predicted"/>
<reference evidence="1" key="3">
    <citation type="submission" date="2023-05" db="EMBL/GenBank/DDBJ databases">
        <authorList>
            <person name="Smith C.H."/>
        </authorList>
    </citation>
    <scope>NUCLEOTIDE SEQUENCE</scope>
    <source>
        <strain evidence="1">CHS0354</strain>
        <tissue evidence="1">Mantle</tissue>
    </source>
</reference>
<keyword evidence="2" id="KW-1185">Reference proteome</keyword>
<evidence type="ECO:0000313" key="2">
    <source>
        <dbReference type="Proteomes" id="UP001195483"/>
    </source>
</evidence>
<evidence type="ECO:0000313" key="1">
    <source>
        <dbReference type="EMBL" id="KAK3581683.1"/>
    </source>
</evidence>
<reference evidence="1" key="2">
    <citation type="journal article" date="2021" name="Genome Biol. Evol.">
        <title>Developing a high-quality reference genome for a parasitic bivalve with doubly uniparental inheritance (Bivalvia: Unionida).</title>
        <authorList>
            <person name="Smith C.H."/>
        </authorList>
    </citation>
    <scope>NUCLEOTIDE SEQUENCE</scope>
    <source>
        <strain evidence="1">CHS0354</strain>
        <tissue evidence="1">Mantle</tissue>
    </source>
</reference>
<dbReference type="Proteomes" id="UP001195483">
    <property type="component" value="Unassembled WGS sequence"/>
</dbReference>
<dbReference type="AlphaFoldDB" id="A0AAE0VKJ4"/>
<reference evidence="1" key="1">
    <citation type="journal article" date="2021" name="Genome Biol. Evol.">
        <title>A High-Quality Reference Genome for a Parasitic Bivalve with Doubly Uniparental Inheritance (Bivalvia: Unionida).</title>
        <authorList>
            <person name="Smith C.H."/>
        </authorList>
    </citation>
    <scope>NUCLEOTIDE SEQUENCE</scope>
    <source>
        <strain evidence="1">CHS0354</strain>
    </source>
</reference>
<comment type="caution">
    <text evidence="1">The sequence shown here is derived from an EMBL/GenBank/DDBJ whole genome shotgun (WGS) entry which is preliminary data.</text>
</comment>
<protein>
    <submittedName>
        <fullName evidence="1">Uncharacterized protein</fullName>
    </submittedName>
</protein>
<organism evidence="1 2">
    <name type="scientific">Potamilus streckersoni</name>
    <dbReference type="NCBI Taxonomy" id="2493646"/>
    <lineage>
        <taxon>Eukaryota</taxon>
        <taxon>Metazoa</taxon>
        <taxon>Spiralia</taxon>
        <taxon>Lophotrochozoa</taxon>
        <taxon>Mollusca</taxon>
        <taxon>Bivalvia</taxon>
        <taxon>Autobranchia</taxon>
        <taxon>Heteroconchia</taxon>
        <taxon>Palaeoheterodonta</taxon>
        <taxon>Unionida</taxon>
        <taxon>Unionoidea</taxon>
        <taxon>Unionidae</taxon>
        <taxon>Ambleminae</taxon>
        <taxon>Lampsilini</taxon>
        <taxon>Potamilus</taxon>
    </lineage>
</organism>
<gene>
    <name evidence="1" type="ORF">CHS0354_022613</name>
</gene>
<accession>A0AAE0VKJ4</accession>
<name>A0AAE0VKJ4_9BIVA</name>
<dbReference type="EMBL" id="JAEAOA010001373">
    <property type="protein sequence ID" value="KAK3581683.1"/>
    <property type="molecule type" value="Genomic_DNA"/>
</dbReference>